<dbReference type="InterPro" id="IPR000326">
    <property type="entry name" value="PAP2/HPO"/>
</dbReference>
<dbReference type="SUPFAM" id="SSF48317">
    <property type="entry name" value="Acid phosphatase/Vanadium-dependent haloperoxidase"/>
    <property type="match status" value="1"/>
</dbReference>
<dbReference type="Gene3D" id="1.20.144.10">
    <property type="entry name" value="Phosphatidic acid phosphatase type 2/haloperoxidase"/>
    <property type="match status" value="1"/>
</dbReference>
<feature type="transmembrane region" description="Helical" evidence="1">
    <location>
        <begin position="110"/>
        <end position="128"/>
    </location>
</feature>
<sequence length="227" mass="25875">MDDFIINILNTLANIAFFFTKVMALIVSNKLVKGGVIVAVLWYLWFNEKSKNSNNREKIISTLYGCIIAIVVGRGLANLLPFRARPLLNPEFDFNYKIASLSSLETWSSFPSDHAVLFFSLATGVFLVSKKWGIISYFYVLFVICFPRIYLGLHYPTDILAGAIIRISIIWGISVLKIFKRFSGKTLALSFKFPGLFYVCFFILSYQIASLFDESRNLVSPLLHYIF</sequence>
<dbReference type="EMBL" id="BMEC01000001">
    <property type="protein sequence ID" value="GGC22698.1"/>
    <property type="molecule type" value="Genomic_DNA"/>
</dbReference>
<dbReference type="Pfam" id="PF01569">
    <property type="entry name" value="PAP2"/>
    <property type="match status" value="1"/>
</dbReference>
<reference evidence="4" key="1">
    <citation type="journal article" date="2019" name="Int. J. Syst. Evol. Microbiol.">
        <title>The Global Catalogue of Microorganisms (GCM) 10K type strain sequencing project: providing services to taxonomists for standard genome sequencing and annotation.</title>
        <authorList>
            <consortium name="The Broad Institute Genomics Platform"/>
            <consortium name="The Broad Institute Genome Sequencing Center for Infectious Disease"/>
            <person name="Wu L."/>
            <person name="Ma J."/>
        </authorList>
    </citation>
    <scope>NUCLEOTIDE SEQUENCE [LARGE SCALE GENOMIC DNA]</scope>
    <source>
        <strain evidence="4">CGMCC 1.10832</strain>
    </source>
</reference>
<protein>
    <submittedName>
        <fullName evidence="3">Ion channel protein</fullName>
    </submittedName>
</protein>
<organism evidence="3 4">
    <name type="scientific">Marivirga lumbricoides</name>
    <dbReference type="NCBI Taxonomy" id="1046115"/>
    <lineage>
        <taxon>Bacteria</taxon>
        <taxon>Pseudomonadati</taxon>
        <taxon>Bacteroidota</taxon>
        <taxon>Cytophagia</taxon>
        <taxon>Cytophagales</taxon>
        <taxon>Marivirgaceae</taxon>
        <taxon>Marivirga</taxon>
    </lineage>
</organism>
<dbReference type="Proteomes" id="UP000636010">
    <property type="component" value="Unassembled WGS sequence"/>
</dbReference>
<keyword evidence="1" id="KW-0472">Membrane</keyword>
<dbReference type="PANTHER" id="PTHR14969">
    <property type="entry name" value="SPHINGOSINE-1-PHOSPHATE PHOSPHOHYDROLASE"/>
    <property type="match status" value="1"/>
</dbReference>
<feature type="transmembrane region" description="Helical" evidence="1">
    <location>
        <begin position="191"/>
        <end position="212"/>
    </location>
</feature>
<keyword evidence="4" id="KW-1185">Reference proteome</keyword>
<keyword evidence="1" id="KW-1133">Transmembrane helix</keyword>
<evidence type="ECO:0000259" key="2">
    <source>
        <dbReference type="SMART" id="SM00014"/>
    </source>
</evidence>
<gene>
    <name evidence="3" type="primary">bcrC</name>
    <name evidence="3" type="ORF">GCM10011506_05000</name>
</gene>
<feature type="transmembrane region" description="Helical" evidence="1">
    <location>
        <begin position="135"/>
        <end position="153"/>
    </location>
</feature>
<evidence type="ECO:0000313" key="4">
    <source>
        <dbReference type="Proteomes" id="UP000636010"/>
    </source>
</evidence>
<dbReference type="PANTHER" id="PTHR14969:SF13">
    <property type="entry name" value="AT30094P"/>
    <property type="match status" value="1"/>
</dbReference>
<evidence type="ECO:0000256" key="1">
    <source>
        <dbReference type="SAM" id="Phobius"/>
    </source>
</evidence>
<feature type="transmembrane region" description="Helical" evidence="1">
    <location>
        <begin position="58"/>
        <end position="77"/>
    </location>
</feature>
<evidence type="ECO:0000313" key="3">
    <source>
        <dbReference type="EMBL" id="GGC22698.1"/>
    </source>
</evidence>
<proteinExistence type="predicted"/>
<feature type="domain" description="Phosphatidic acid phosphatase type 2/haloperoxidase" evidence="2">
    <location>
        <begin position="59"/>
        <end position="174"/>
    </location>
</feature>
<feature type="transmembrane region" description="Helical" evidence="1">
    <location>
        <begin position="159"/>
        <end position="179"/>
    </location>
</feature>
<feature type="transmembrane region" description="Helical" evidence="1">
    <location>
        <begin position="22"/>
        <end position="46"/>
    </location>
</feature>
<keyword evidence="1" id="KW-0812">Transmembrane</keyword>
<dbReference type="InterPro" id="IPR036938">
    <property type="entry name" value="PAP2/HPO_sf"/>
</dbReference>
<accession>A0ABQ1LEV5</accession>
<dbReference type="SMART" id="SM00014">
    <property type="entry name" value="acidPPc"/>
    <property type="match status" value="1"/>
</dbReference>
<name>A0ABQ1LEV5_9BACT</name>
<comment type="caution">
    <text evidence="3">The sequence shown here is derived from an EMBL/GenBank/DDBJ whole genome shotgun (WGS) entry which is preliminary data.</text>
</comment>
<dbReference type="RefSeq" id="WP_188460214.1">
    <property type="nucleotide sequence ID" value="NZ_BAABHU010000001.1"/>
</dbReference>